<keyword evidence="2" id="KW-1185">Reference proteome</keyword>
<sequence length="112" mass="12624">MALPSLLTEPFPVFDLKSLFRAISPHCSAFMIQLGVQRDEDRPKIGSPFTRRNNMWTQPKLAWLWATLQPRSHSVCLIQILTHSQLILLSAVVCPVAVINYNLIGLEKGAQK</sequence>
<comment type="caution">
    <text evidence="1">The sequence shown here is derived from an EMBL/GenBank/DDBJ whole genome shotgun (WGS) entry which is preliminary data.</text>
</comment>
<dbReference type="Proteomes" id="UP001482620">
    <property type="component" value="Unassembled WGS sequence"/>
</dbReference>
<protein>
    <submittedName>
        <fullName evidence="1">Uncharacterized protein</fullName>
    </submittedName>
</protein>
<evidence type="ECO:0000313" key="1">
    <source>
        <dbReference type="EMBL" id="MEQ2227798.1"/>
    </source>
</evidence>
<evidence type="ECO:0000313" key="2">
    <source>
        <dbReference type="Proteomes" id="UP001482620"/>
    </source>
</evidence>
<organism evidence="1 2">
    <name type="scientific">Ilyodon furcidens</name>
    <name type="common">goldbreast splitfin</name>
    <dbReference type="NCBI Taxonomy" id="33524"/>
    <lineage>
        <taxon>Eukaryota</taxon>
        <taxon>Metazoa</taxon>
        <taxon>Chordata</taxon>
        <taxon>Craniata</taxon>
        <taxon>Vertebrata</taxon>
        <taxon>Euteleostomi</taxon>
        <taxon>Actinopterygii</taxon>
        <taxon>Neopterygii</taxon>
        <taxon>Teleostei</taxon>
        <taxon>Neoteleostei</taxon>
        <taxon>Acanthomorphata</taxon>
        <taxon>Ovalentaria</taxon>
        <taxon>Atherinomorphae</taxon>
        <taxon>Cyprinodontiformes</taxon>
        <taxon>Goodeidae</taxon>
        <taxon>Ilyodon</taxon>
    </lineage>
</organism>
<accession>A0ABV0T7W2</accession>
<gene>
    <name evidence="1" type="ORF">ILYODFUR_002077</name>
</gene>
<dbReference type="EMBL" id="JAHRIQ010023265">
    <property type="protein sequence ID" value="MEQ2227798.1"/>
    <property type="molecule type" value="Genomic_DNA"/>
</dbReference>
<reference evidence="1 2" key="1">
    <citation type="submission" date="2021-06" db="EMBL/GenBank/DDBJ databases">
        <authorList>
            <person name="Palmer J.M."/>
        </authorList>
    </citation>
    <scope>NUCLEOTIDE SEQUENCE [LARGE SCALE GENOMIC DNA]</scope>
    <source>
        <strain evidence="2">if_2019</strain>
        <tissue evidence="1">Muscle</tissue>
    </source>
</reference>
<proteinExistence type="predicted"/>
<name>A0ABV0T7W2_9TELE</name>